<dbReference type="AlphaFoldDB" id="A0A9Q1DRZ4"/>
<comment type="caution">
    <text evidence="4">The sequence shown here is derived from an EMBL/GenBank/DDBJ whole genome shotgun (WGS) entry which is preliminary data.</text>
</comment>
<dbReference type="Gene3D" id="2.40.128.20">
    <property type="match status" value="1"/>
</dbReference>
<dbReference type="InterPro" id="IPR043245">
    <property type="entry name" value="C8G"/>
</dbReference>
<dbReference type="PANTHER" id="PTHR47304:SF1">
    <property type="entry name" value="COMPLEMENT COMPONENT C8 GAMMA CHAIN"/>
    <property type="match status" value="1"/>
</dbReference>
<evidence type="ECO:0000313" key="4">
    <source>
        <dbReference type="EMBL" id="KAJ8279316.1"/>
    </source>
</evidence>
<dbReference type="InterPro" id="IPR012674">
    <property type="entry name" value="Calycin"/>
</dbReference>
<organism evidence="4 5">
    <name type="scientific">Conger conger</name>
    <name type="common">Conger eel</name>
    <name type="synonym">Muraena conger</name>
    <dbReference type="NCBI Taxonomy" id="82655"/>
    <lineage>
        <taxon>Eukaryota</taxon>
        <taxon>Metazoa</taxon>
        <taxon>Chordata</taxon>
        <taxon>Craniata</taxon>
        <taxon>Vertebrata</taxon>
        <taxon>Euteleostomi</taxon>
        <taxon>Actinopterygii</taxon>
        <taxon>Neopterygii</taxon>
        <taxon>Teleostei</taxon>
        <taxon>Anguilliformes</taxon>
        <taxon>Congridae</taxon>
        <taxon>Conger</taxon>
    </lineage>
</organism>
<dbReference type="GO" id="GO:0005579">
    <property type="term" value="C:membrane attack complex"/>
    <property type="evidence" value="ECO:0007669"/>
    <property type="project" value="InterPro"/>
</dbReference>
<feature type="domain" description="Lipocalin/cytosolic fatty-acid binding" evidence="2">
    <location>
        <begin position="189"/>
        <end position="322"/>
    </location>
</feature>
<dbReference type="Proteomes" id="UP001152803">
    <property type="component" value="Unassembled WGS sequence"/>
</dbReference>
<dbReference type="PRINTS" id="PR00179">
    <property type="entry name" value="LIPOCALIN"/>
</dbReference>
<dbReference type="GO" id="GO:0072562">
    <property type="term" value="C:blood microparticle"/>
    <property type="evidence" value="ECO:0007669"/>
    <property type="project" value="TreeGrafter"/>
</dbReference>
<dbReference type="PANTHER" id="PTHR47304">
    <property type="entry name" value="COMPLEMENT COMPONENT C8 GAMMA CHAIN"/>
    <property type="match status" value="1"/>
</dbReference>
<dbReference type="GO" id="GO:0001848">
    <property type="term" value="F:complement binding"/>
    <property type="evidence" value="ECO:0007669"/>
    <property type="project" value="TreeGrafter"/>
</dbReference>
<name>A0A9Q1DRZ4_CONCO</name>
<keyword evidence="5" id="KW-1185">Reference proteome</keyword>
<dbReference type="SUPFAM" id="SSF50814">
    <property type="entry name" value="Lipocalins"/>
    <property type="match status" value="1"/>
</dbReference>
<evidence type="ECO:0000256" key="1">
    <source>
        <dbReference type="SAM" id="MobiDB-lite"/>
    </source>
</evidence>
<dbReference type="OrthoDB" id="8929292at2759"/>
<accession>A0A9Q1DRZ4</accession>
<gene>
    <name evidence="4" type="ORF">COCON_G00063820</name>
</gene>
<evidence type="ECO:0000313" key="5">
    <source>
        <dbReference type="Proteomes" id="UP001152803"/>
    </source>
</evidence>
<evidence type="ECO:0000259" key="2">
    <source>
        <dbReference type="Pfam" id="PF00061"/>
    </source>
</evidence>
<dbReference type="Pfam" id="PF22938">
    <property type="entry name" value="Integrase_p58_C"/>
    <property type="match status" value="1"/>
</dbReference>
<dbReference type="Pfam" id="PF00061">
    <property type="entry name" value="Lipocalin"/>
    <property type="match status" value="1"/>
</dbReference>
<dbReference type="GO" id="GO:0070062">
    <property type="term" value="C:extracellular exosome"/>
    <property type="evidence" value="ECO:0007669"/>
    <property type="project" value="TreeGrafter"/>
</dbReference>
<proteinExistence type="predicted"/>
<reference evidence="4" key="1">
    <citation type="journal article" date="2023" name="Science">
        <title>Genome structures resolve the early diversification of teleost fishes.</title>
        <authorList>
            <person name="Parey E."/>
            <person name="Louis A."/>
            <person name="Montfort J."/>
            <person name="Bouchez O."/>
            <person name="Roques C."/>
            <person name="Iampietro C."/>
            <person name="Lluch J."/>
            <person name="Castinel A."/>
            <person name="Donnadieu C."/>
            <person name="Desvignes T."/>
            <person name="Floi Bucao C."/>
            <person name="Jouanno E."/>
            <person name="Wen M."/>
            <person name="Mejri S."/>
            <person name="Dirks R."/>
            <person name="Jansen H."/>
            <person name="Henkel C."/>
            <person name="Chen W.J."/>
            <person name="Zahm M."/>
            <person name="Cabau C."/>
            <person name="Klopp C."/>
            <person name="Thompson A.W."/>
            <person name="Robinson-Rechavi M."/>
            <person name="Braasch I."/>
            <person name="Lecointre G."/>
            <person name="Bobe J."/>
            <person name="Postlethwait J.H."/>
            <person name="Berthelot C."/>
            <person name="Roest Crollius H."/>
            <person name="Guiguen Y."/>
        </authorList>
    </citation>
    <scope>NUCLEOTIDE SEQUENCE</scope>
    <source>
        <strain evidence="4">Concon-B</strain>
    </source>
</reference>
<evidence type="ECO:0000259" key="3">
    <source>
        <dbReference type="Pfam" id="PF22938"/>
    </source>
</evidence>
<dbReference type="EMBL" id="JAFJMO010000004">
    <property type="protein sequence ID" value="KAJ8279316.1"/>
    <property type="molecule type" value="Genomic_DNA"/>
</dbReference>
<dbReference type="InterPro" id="IPR054465">
    <property type="entry name" value="Integrase_p58-like_C"/>
</dbReference>
<dbReference type="InterPro" id="IPR000566">
    <property type="entry name" value="Lipocln_cytosolic_FA-bd_dom"/>
</dbReference>
<feature type="domain" description="Integrase p58-like C-terminal" evidence="3">
    <location>
        <begin position="95"/>
        <end position="128"/>
    </location>
</feature>
<dbReference type="GO" id="GO:0006956">
    <property type="term" value="P:complement activation"/>
    <property type="evidence" value="ECO:0007669"/>
    <property type="project" value="InterPro"/>
</dbReference>
<protein>
    <submittedName>
        <fullName evidence="4">Uncharacterized protein</fullName>
    </submittedName>
</protein>
<sequence length="343" mass="38934">MLGRELRTPAELAFGRPPDAPTAPAGPAYARKLQDRLDSAHSFARGRLEEAGMKQKRNYDVKTRGRNLAPGELVWVYDQKLKKGRSPRLDSKWTGPCKVLEKLGEVVYRVQMPPRGRKVALHRDRLAPYRGAPPLPDMGAQMDGVVDGWWTATMSQQGCDVRKEVAESCFGPESWGESWSAPLGSLKMNGKWFLVSVASKCQYLRENNLRLEGTTIILTVDPSPTSPLSVSTLRKLNMQCWEIRQKYLSTKTSGRFLLKSRNKKNDIDVVIGETDYNSYSILYYQKRGKISIKLYGRSERLEDHILDKFEQLAEKQNLGIDFVFPFPKYGFCQSADEKHVLSL</sequence>
<feature type="region of interest" description="Disordered" evidence="1">
    <location>
        <begin position="1"/>
        <end position="25"/>
    </location>
</feature>